<evidence type="ECO:0008006" key="6">
    <source>
        <dbReference type="Google" id="ProtNLM"/>
    </source>
</evidence>
<organism evidence="2 4">
    <name type="scientific">Xanthomonas dyei</name>
    <dbReference type="NCBI Taxonomy" id="743699"/>
    <lineage>
        <taxon>Bacteria</taxon>
        <taxon>Pseudomonadati</taxon>
        <taxon>Pseudomonadota</taxon>
        <taxon>Gammaproteobacteria</taxon>
        <taxon>Lysobacterales</taxon>
        <taxon>Lysobacteraceae</taxon>
        <taxon>Xanthomonas</taxon>
    </lineage>
</organism>
<feature type="transmembrane region" description="Helical" evidence="1">
    <location>
        <begin position="81"/>
        <end position="101"/>
    </location>
</feature>
<sequence>MSAPTASRAFRYLATLSALLFFALGAAWLLAPATMLANWGLAFDSNALGVVGRRAAPMYAAIGVMLLLVRAAPPSPGRRAVIAGFATACLSLAVLGVSEWAAGHVNAGIFAAVAIEIGLPLAFLLVTRAEAAQRRANLAR</sequence>
<keyword evidence="1" id="KW-1133">Transmembrane helix</keyword>
<feature type="transmembrane region" description="Helical" evidence="1">
    <location>
        <begin position="107"/>
        <end position="126"/>
    </location>
</feature>
<dbReference type="EMBL" id="MDEE01000027">
    <property type="protein sequence ID" value="PPU54835.1"/>
    <property type="molecule type" value="Genomic_DNA"/>
</dbReference>
<dbReference type="EMBL" id="CP103840">
    <property type="protein sequence ID" value="WOB24837.1"/>
    <property type="molecule type" value="Genomic_DNA"/>
</dbReference>
<keyword evidence="1" id="KW-0472">Membrane</keyword>
<feature type="transmembrane region" description="Helical" evidence="1">
    <location>
        <begin position="12"/>
        <end position="31"/>
    </location>
</feature>
<evidence type="ECO:0000313" key="5">
    <source>
        <dbReference type="Proteomes" id="UP001304534"/>
    </source>
</evidence>
<dbReference type="GeneID" id="95584937"/>
<reference evidence="2 4" key="1">
    <citation type="submission" date="2016-08" db="EMBL/GenBank/DDBJ databases">
        <authorList>
            <person name="Seilhamer J.J."/>
        </authorList>
    </citation>
    <scope>NUCLEOTIDE SEQUENCE [LARGE SCALE GENOMIC DNA]</scope>
    <source>
        <strain evidence="2 4">CFBP7245</strain>
    </source>
</reference>
<evidence type="ECO:0000256" key="1">
    <source>
        <dbReference type="SAM" id="Phobius"/>
    </source>
</evidence>
<reference evidence="3 5" key="2">
    <citation type="submission" date="2022-08" db="EMBL/GenBank/DDBJ databases">
        <title>Whole genome sequencing-based tracing of a 2022 introduction and outbreak of Xanthomonas hortorum pv. pelargonii.</title>
        <authorList>
            <person name="Iruegas-Bocardo F."/>
            <person name="Weisberg A.K."/>
            <person name="Riutta E.R."/>
            <person name="Kilday K."/>
            <person name="Bonkowski J.C."/>
            <person name="Creswell T."/>
            <person name="Daughtrey M.L."/>
            <person name="Rane K."/>
            <person name="Grunwald N.J."/>
            <person name="Chang J.H."/>
            <person name="Putnam M.L."/>
        </authorList>
    </citation>
    <scope>NUCLEOTIDE SEQUENCE [LARGE SCALE GENOMIC DNA]</scope>
    <source>
        <strain evidence="3 5">22-325</strain>
    </source>
</reference>
<dbReference type="RefSeq" id="WP_104616604.1">
    <property type="nucleotide sequence ID" value="NZ_CP103837.1"/>
</dbReference>
<protein>
    <recommendedName>
        <fullName evidence="6">DUF4345 domain-containing protein</fullName>
    </recommendedName>
</protein>
<name>A0A2S7BZW6_9XANT</name>
<proteinExistence type="predicted"/>
<accession>A0A2S7BZW6</accession>
<feature type="transmembrane region" description="Helical" evidence="1">
    <location>
        <begin position="51"/>
        <end position="69"/>
    </location>
</feature>
<evidence type="ECO:0000313" key="2">
    <source>
        <dbReference type="EMBL" id="PPU54835.1"/>
    </source>
</evidence>
<keyword evidence="1" id="KW-0812">Transmembrane</keyword>
<gene>
    <name evidence="3" type="ORF">NYR99_13645</name>
    <name evidence="2" type="ORF">XdyCFBP7245_16295</name>
</gene>
<dbReference type="AlphaFoldDB" id="A0A2S7BZW6"/>
<evidence type="ECO:0000313" key="3">
    <source>
        <dbReference type="EMBL" id="WOB24837.1"/>
    </source>
</evidence>
<evidence type="ECO:0000313" key="4">
    <source>
        <dbReference type="Proteomes" id="UP000238908"/>
    </source>
</evidence>
<keyword evidence="5" id="KW-1185">Reference proteome</keyword>
<dbReference type="Proteomes" id="UP000238908">
    <property type="component" value="Unassembled WGS sequence"/>
</dbReference>
<dbReference type="Proteomes" id="UP001304534">
    <property type="component" value="Chromosome"/>
</dbReference>